<keyword evidence="10" id="KW-1185">Reference proteome</keyword>
<dbReference type="InterPro" id="IPR009543">
    <property type="entry name" value="VPS13_VAB"/>
</dbReference>
<dbReference type="GO" id="GO:0006869">
    <property type="term" value="P:lipid transport"/>
    <property type="evidence" value="ECO:0007669"/>
    <property type="project" value="UniProtKB-KW"/>
</dbReference>
<evidence type="ECO:0000256" key="4">
    <source>
        <dbReference type="SAM" id="MobiDB-lite"/>
    </source>
</evidence>
<dbReference type="Pfam" id="PF25033">
    <property type="entry name" value="VPS13_M"/>
    <property type="match status" value="1"/>
</dbReference>
<dbReference type="InParanoid" id="A0A165C952"/>
<feature type="compositionally biased region" description="Polar residues" evidence="4">
    <location>
        <begin position="1695"/>
        <end position="1710"/>
    </location>
</feature>
<evidence type="ECO:0000256" key="2">
    <source>
        <dbReference type="ARBA" id="ARBA00022448"/>
    </source>
</evidence>
<dbReference type="FunCoup" id="A0A165C952">
    <property type="interactions" value="288"/>
</dbReference>
<dbReference type="GO" id="GO:0007005">
    <property type="term" value="P:mitochondrion organization"/>
    <property type="evidence" value="ECO:0007669"/>
    <property type="project" value="TreeGrafter"/>
</dbReference>
<evidence type="ECO:0000259" key="8">
    <source>
        <dbReference type="Pfam" id="PF25037"/>
    </source>
</evidence>
<reference evidence="9 10" key="1">
    <citation type="journal article" date="2016" name="Mol. Biol. Evol.">
        <title>Comparative Genomics of Early-Diverging Mushroom-Forming Fungi Provides Insights into the Origins of Lignocellulose Decay Capabilities.</title>
        <authorList>
            <person name="Nagy L.G."/>
            <person name="Riley R."/>
            <person name="Tritt A."/>
            <person name="Adam C."/>
            <person name="Daum C."/>
            <person name="Floudas D."/>
            <person name="Sun H."/>
            <person name="Yadav J.S."/>
            <person name="Pangilinan J."/>
            <person name="Larsson K.H."/>
            <person name="Matsuura K."/>
            <person name="Barry K."/>
            <person name="Labutti K."/>
            <person name="Kuo R."/>
            <person name="Ohm R.A."/>
            <person name="Bhattacharya S.S."/>
            <person name="Shirouzu T."/>
            <person name="Yoshinaga Y."/>
            <person name="Martin F.M."/>
            <person name="Grigoriev I.V."/>
            <person name="Hibbett D.S."/>
        </authorList>
    </citation>
    <scope>NUCLEOTIDE SEQUENCE [LARGE SCALE GENOMIC DNA]</scope>
    <source>
        <strain evidence="9 10">HHB12029</strain>
    </source>
</reference>
<dbReference type="STRING" id="1314781.A0A165C952"/>
<evidence type="ECO:0000256" key="3">
    <source>
        <dbReference type="ARBA" id="ARBA00023055"/>
    </source>
</evidence>
<dbReference type="InterPro" id="IPR026854">
    <property type="entry name" value="VPS13_N"/>
</dbReference>
<accession>A0A165C952</accession>
<feature type="domain" description="VPS13-like middle region" evidence="6">
    <location>
        <begin position="1098"/>
        <end position="1836"/>
    </location>
</feature>
<evidence type="ECO:0000256" key="1">
    <source>
        <dbReference type="ARBA" id="ARBA00006545"/>
    </source>
</evidence>
<dbReference type="InterPro" id="IPR056747">
    <property type="entry name" value="VPS13-like_M"/>
</dbReference>
<dbReference type="Pfam" id="PF25036">
    <property type="entry name" value="VPS13_VAB"/>
    <property type="match status" value="1"/>
</dbReference>
<feature type="domain" description="Intermembrane lipid transfer protein VPS13-like C-terminal" evidence="8">
    <location>
        <begin position="3014"/>
        <end position="3118"/>
    </location>
</feature>
<dbReference type="InterPro" id="IPR056748">
    <property type="entry name" value="VPS13-like_C"/>
</dbReference>
<evidence type="ECO:0000313" key="10">
    <source>
        <dbReference type="Proteomes" id="UP000077266"/>
    </source>
</evidence>
<evidence type="ECO:0000313" key="9">
    <source>
        <dbReference type="EMBL" id="KZV82048.1"/>
    </source>
</evidence>
<dbReference type="Proteomes" id="UP000077266">
    <property type="component" value="Unassembled WGS sequence"/>
</dbReference>
<sequence>MAFLLNGTLKPLITALVNQFVGPYTENIDTDALNANLVSGVGSLSRVRLKKGVFDKFQLPVDVQEGYLGKLTIELPWQSMFNKPVKIHIEDVYILAVPAAGSQVDPKEDEERAQAAKQERLKSAEALQLKVNDPKSGKQDVESQGVLASLITKVINNIQITVKNIHVRYEDKLSNPGHPFAAGITLADFSIVSTDGDWMPAFIASAKEAVHKLASLDSIAIYFDTDAESLAGHTQEETAKKFNELIAHSTAGDLPKHQYILKPVSGKGRVTINPHLDSQTPKIDVILNFDEIAVGVDDNQYRDVISMVDMFHFFIRHNQYRKYRDYAEEQASRPKALLQYAGRAILAEVHDKNRRWSWSYLAERRDDRRKYVHLYKKKTVSSLAAGEVAELEALERRLTYEDIRFYRSIVDSQVQKDAAARRQLEERWKREHPERKNTGGGGWTGWLWGSGASGGQGANQPRTIESLSDNERKELYDALEYDEKAYVAASFSTPREAMKLRVVAELNKGLFALRSDPHGRDAEVVSVVFDSFRATFIQRPESFEGKFSLGGFSVYDGTTKDTPYHQIVRVKDEHTRAVSMSEGDPEDDKHANRFFYVKFEQNPEDERADSVLVVKMRHMEIMYHKEFVEAIYNFFKPPESQLESVEALLDAASDTLEGIRRETRAGLEYALQTHKTVDVNIEMQAPIIIIPEDITTTHCRHLLVDAGHISVKSNLADKAVLKQIQQKRKQPYNEADWKNLEEHMYDKFSLQLKAAQFVIGNDLDSSMRALHDESQSMHILERINIDLSLEKSILPTNVNLARMRVSGRLPVLKANFSDAKYKALMRFIDVAVPQLGDSASSVQAPVQEDSGPTFRLPPVFSPGAEYNVELASPDEEEDPDVQGGEEFFEASEGVPADLHQHSFEVKFKVDRLEAAIAKVGRDGVEKALGDVVLQQFDLGFALAKFDMKVDIRLRSLSVDTFTADGKTMSLLTSRDSEANQERDLMTITYKRVQRQSPEFMTTFEGIDQSVDVALSTFLVQAEPEPVITIYNFIMTTFTSNGPAPPGPASTPAPDVEDNESTLHQAIVLPAPAPAQQQTQQSTDKLFVHVKLDSFQVVLINASTRLATLSLSAADVNVLLNDPTMRVAARLENMSLTDDAQRGQGDNDAQLLSIEGKEVANFVYETFDVSTQPSENSVNSAITFHAGALKFRFVEEPLHGIYAFLIKLARLKGLYDAATQAAVQRASEIEVQRMKFDISVQSPIVIFPWHAREARDVLVVKLGEIGATNRFEANENRIKATLRGIQVASTLYYKEEPSTLKIVDDVEIVADVVQPLRVDRSRDVVMPDTRVAVKLSDIRLALTQTQYQLLMSLLQSIPRVFGADGASEASVPSTPVAPPPVPEKISSTSEADLIDLQPEIVPSSSASRSVWPSVEVDLAIGAVKLHLYDANATDAASLKSSGIARFALNNNAVRLKMMSNGGMEVEVVLKSFTMGNTYPGASRFREVIPAAQHERNQFMVLYSTAGGQDGAALVVLTVDSPQIIFAVDPLFALLNFFTNTGDQAVSPMSNAEDEVTAAAAPSQPSKSTLDIRADLHDVSISVLESDSDSETQAIQLSIKQVSFSQQTGLTASIKQLGMSLTRMNHPSERVSFLDDLDITLAMESRSAAQQQLASIEVNVEPIIFRASYRDINLIQSIANKAIALSTSGEAGKPQSARPTSTKKPSSRRISTQLSKRALAPTRFSSARDAPQLLMTKEQLAANFKGFTLILIGDTHEMPIVNLSTKPFIASAKDWSGELHAATTISTSIQYWNLTNSHWEPLIEPWTFSALVSKDSADGAMHVTLSSRDRLDINVSSTGVELALAQARALMTQETRVLKSARGSDAPYKILNRTGCRVRVWTEGENVNAIGLADGEESDWRFDDWRTVREHVSTVGRSHSIGILIDGKPWEAISNVRVDREIETCYALRTKNDRSKGDAQATRLLCEVTVVNNVKVVTLRSTYKIENKTLFPVEVAVGIDAQPYMTHKLAPGKEYALPLDAVTHTVRLRPDPGFGYAFSGAIHWESLVRTPVQTITCLHDSVVRNRNAQADGKEPPFNFHAWAQYDVNDPVARKYPKMTLKLHIPIELENLLPFDFDYRVFDKHSRHEWGTFLRKGGIMPVTSVQLNHLVLLNVKIQDPGFKASDFAIINTDNASDFEVEKRLPLQDSQGRKLDLRINHMRHPDAGGAFRVQVYSPYIVVNKTGLPFAVRATRVAGGGKEVAGDSGAVLSHPLDKGNEFSFRVGNSSWSKQYINFEAPSADAGVCIPSSTNRSSEYNIGISWAEGVGKYKLSKVITLAPRFILKNMLDEPVCFREHGVAPQDRNVLQPGQRTPIVTFRPEEEPLLTFAYPGLNAKWSSPINVENIGSVHIRMTPQGDRSEQHLLRADVLLEGATIFIVLHRETGRWPFTVENISQFPLKFAQVDEDRQLSLEDWRNPRSPFAYTLQPKSAMDYAWDFPASPDKKLALFIGDRVREVDILEIGNLPPFEFPWKEWRGRGRPAVSVDVRADGKRQVLTVSDFVEEKSLYRRRTASTAGTLSRQDTFTSLGVDAYEVKTQALESAPSLVFKLDFDGVGLSLLNKRLVEVVYLTMQGIRVEYTLSQSAQGIVFSCENIQIDNQLQEGLYPVVLQPTPLPRNNGPIRSPPVVQVSLIVLNDNEHGVTFVKYASVLLQAISVQLDEDFLFAVYDLTKLKGVSWEEEQESVLILNAGDIPEPSGAPVEGQDIYFEVLELQPIQLSVSFMRTDRVNADEKISTNNPLAVVLNALTMAVGNINDATLRMNALAIKDMRLTVPELQTRIIYHYKQEVLRQLYRVLFSADFIGNPVGLFTNVSSGVKDVFYEPILGVVHGNTDLGVGIAKGAASFVKKTVFGLSDTFTKFTGSVGKGIAAATLDADYQDRRRLNQRRNKPRHAIYGVAAGAEAFASSFKSGAEGLVMKPIEGAETGGAFGFFKGVGQGLVGAVTKPVVGVFDLASNVGEGIRNTTTVFDKPSRDRARYPRLIPADGILTSYNPREALGQFWLRDLEHGKYKRELYVAHIDQPDDTVVLLTTTRLLAFSSRRLRLAWDLPFAYVKAVNIEPSGIMFKHKEGDYRSQFVHCAKESTRDWFFKQVARVVRDHNARKHVDK</sequence>
<dbReference type="PANTHER" id="PTHR16166">
    <property type="entry name" value="VACUOLAR PROTEIN SORTING-ASSOCIATED PROTEIN VPS13"/>
    <property type="match status" value="1"/>
</dbReference>
<evidence type="ECO:0000259" key="6">
    <source>
        <dbReference type="Pfam" id="PF25033"/>
    </source>
</evidence>
<protein>
    <submittedName>
        <fullName evidence="9">Vacuolar protein sorting-associated protein 13</fullName>
    </submittedName>
</protein>
<dbReference type="GO" id="GO:0006623">
    <property type="term" value="P:protein targeting to vacuole"/>
    <property type="evidence" value="ECO:0007669"/>
    <property type="project" value="TreeGrafter"/>
</dbReference>
<evidence type="ECO:0000259" key="5">
    <source>
        <dbReference type="Pfam" id="PF12624"/>
    </source>
</evidence>
<evidence type="ECO:0000259" key="7">
    <source>
        <dbReference type="Pfam" id="PF25036"/>
    </source>
</evidence>
<gene>
    <name evidence="9" type="ORF">EXIGLDRAFT_357035</name>
</gene>
<keyword evidence="3" id="KW-0445">Lipid transport</keyword>
<feature type="domain" description="Chorein N-terminal" evidence="5">
    <location>
        <begin position="12"/>
        <end position="829"/>
    </location>
</feature>
<dbReference type="EMBL" id="KV426349">
    <property type="protein sequence ID" value="KZV82048.1"/>
    <property type="molecule type" value="Genomic_DNA"/>
</dbReference>
<comment type="similarity">
    <text evidence="1">Belongs to the VPS13 family.</text>
</comment>
<dbReference type="Pfam" id="PF12624">
    <property type="entry name" value="VPS13_N"/>
    <property type="match status" value="1"/>
</dbReference>
<proteinExistence type="inferred from homology"/>
<dbReference type="InterPro" id="IPR026847">
    <property type="entry name" value="VPS13"/>
</dbReference>
<dbReference type="PANTHER" id="PTHR16166:SF93">
    <property type="entry name" value="INTERMEMBRANE LIPID TRANSFER PROTEIN VPS13"/>
    <property type="match status" value="1"/>
</dbReference>
<name>A0A165C952_EXIGL</name>
<dbReference type="OrthoDB" id="428159at2759"/>
<dbReference type="Pfam" id="PF25037">
    <property type="entry name" value="VPS13_C"/>
    <property type="match status" value="1"/>
</dbReference>
<keyword evidence="2" id="KW-0813">Transport</keyword>
<dbReference type="GO" id="GO:0045053">
    <property type="term" value="P:protein retention in Golgi apparatus"/>
    <property type="evidence" value="ECO:0007669"/>
    <property type="project" value="TreeGrafter"/>
</dbReference>
<dbReference type="GO" id="GO:0045324">
    <property type="term" value="P:late endosome to vacuole transport"/>
    <property type="evidence" value="ECO:0007669"/>
    <property type="project" value="TreeGrafter"/>
</dbReference>
<feature type="region of interest" description="Disordered" evidence="4">
    <location>
        <begin position="1686"/>
        <end position="1710"/>
    </location>
</feature>
<feature type="domain" description="Vacuolar protein sorting-associated protein 13 VPS13 adaptor binding" evidence="7">
    <location>
        <begin position="1902"/>
        <end position="2478"/>
    </location>
</feature>
<organism evidence="9 10">
    <name type="scientific">Exidia glandulosa HHB12029</name>
    <dbReference type="NCBI Taxonomy" id="1314781"/>
    <lineage>
        <taxon>Eukaryota</taxon>
        <taxon>Fungi</taxon>
        <taxon>Dikarya</taxon>
        <taxon>Basidiomycota</taxon>
        <taxon>Agaricomycotina</taxon>
        <taxon>Agaricomycetes</taxon>
        <taxon>Auriculariales</taxon>
        <taxon>Exidiaceae</taxon>
        <taxon>Exidia</taxon>
    </lineage>
</organism>